<evidence type="ECO:0000313" key="2">
    <source>
        <dbReference type="Proteomes" id="UP000654345"/>
    </source>
</evidence>
<name>A0ABQ3V004_9CHLR</name>
<dbReference type="EMBL" id="BNJG01000003">
    <property type="protein sequence ID" value="GHO58474.1"/>
    <property type="molecule type" value="Genomic_DNA"/>
</dbReference>
<accession>A0ABQ3V004</accession>
<gene>
    <name evidence="1" type="ORF">KSB_69490</name>
</gene>
<dbReference type="Proteomes" id="UP000654345">
    <property type="component" value="Unassembled WGS sequence"/>
</dbReference>
<organism evidence="1 2">
    <name type="scientific">Ktedonobacter robiniae</name>
    <dbReference type="NCBI Taxonomy" id="2778365"/>
    <lineage>
        <taxon>Bacteria</taxon>
        <taxon>Bacillati</taxon>
        <taxon>Chloroflexota</taxon>
        <taxon>Ktedonobacteria</taxon>
        <taxon>Ktedonobacterales</taxon>
        <taxon>Ktedonobacteraceae</taxon>
        <taxon>Ktedonobacter</taxon>
    </lineage>
</organism>
<keyword evidence="2" id="KW-1185">Reference proteome</keyword>
<comment type="caution">
    <text evidence="1">The sequence shown here is derived from an EMBL/GenBank/DDBJ whole genome shotgun (WGS) entry which is preliminary data.</text>
</comment>
<reference evidence="1 2" key="1">
    <citation type="journal article" date="2021" name="Int. J. Syst. Evol. Microbiol.">
        <title>Reticulibacter mediterranei gen. nov., sp. nov., within the new family Reticulibacteraceae fam. nov., and Ktedonospora formicarum gen. nov., sp. nov., Ktedonobacter robiniae sp. nov., Dictyobacter formicarum sp. nov. and Dictyobacter arantiisoli sp. nov., belonging to the class Ktedonobacteria.</title>
        <authorList>
            <person name="Yabe S."/>
            <person name="Zheng Y."/>
            <person name="Wang C.M."/>
            <person name="Sakai Y."/>
            <person name="Abe K."/>
            <person name="Yokota A."/>
            <person name="Donadio S."/>
            <person name="Cavaletti L."/>
            <person name="Monciardini P."/>
        </authorList>
    </citation>
    <scope>NUCLEOTIDE SEQUENCE [LARGE SCALE GENOMIC DNA]</scope>
    <source>
        <strain evidence="1 2">SOSP1-30</strain>
    </source>
</reference>
<sequence length="240" mass="28135">MHALLRPDAETHAIKPTQQKITHLFKQQLLETRLWSTEKTPLERERYLLTPVALKFMAIRQGEPFSYYFVHPRYRMGDDEQVWRQWGVAGLDSQKWHTRGLYTFMRQLLKKTHERGEIIYEWKSAHNSVRWYMDMFLQGEGHARPDAELIFAPSLTAQRTTLLLEYDRGTTGIFEYHRKFKAYIDFQLITGKTLPLIVVVTPTQRSAQKIQQVLTQLGSSLHVVVLLEHEVLSKGLTQAL</sequence>
<evidence type="ECO:0000313" key="1">
    <source>
        <dbReference type="EMBL" id="GHO58474.1"/>
    </source>
</evidence>
<protein>
    <submittedName>
        <fullName evidence="1">Uncharacterized protein</fullName>
    </submittedName>
</protein>
<proteinExistence type="predicted"/>